<gene>
    <name evidence="2" type="ORF">ENF32_00860</name>
</gene>
<dbReference type="Proteomes" id="UP000885690">
    <property type="component" value="Unassembled WGS sequence"/>
</dbReference>
<feature type="transmembrane region" description="Helical" evidence="1">
    <location>
        <begin position="7"/>
        <end position="32"/>
    </location>
</feature>
<feature type="transmembrane region" description="Helical" evidence="1">
    <location>
        <begin position="94"/>
        <end position="113"/>
    </location>
</feature>
<proteinExistence type="predicted"/>
<organism evidence="2">
    <name type="scientific">Thermosulfidibacter takaii</name>
    <dbReference type="NCBI Taxonomy" id="412593"/>
    <lineage>
        <taxon>Bacteria</taxon>
        <taxon>Pseudomonadati</taxon>
        <taxon>Thermosulfidibacterota</taxon>
        <taxon>Thermosulfidibacteria</taxon>
        <taxon>Thermosulfidibacterales</taxon>
        <taxon>Thermosulfidibacteraceae</taxon>
    </lineage>
</organism>
<feature type="transmembrane region" description="Helical" evidence="1">
    <location>
        <begin position="199"/>
        <end position="221"/>
    </location>
</feature>
<comment type="caution">
    <text evidence="2">The sequence shown here is derived from an EMBL/GenBank/DDBJ whole genome shotgun (WGS) entry which is preliminary data.</text>
</comment>
<dbReference type="Pfam" id="PF07758">
    <property type="entry name" value="DUF1614"/>
    <property type="match status" value="1"/>
</dbReference>
<feature type="transmembrane region" description="Helical" evidence="1">
    <location>
        <begin position="119"/>
        <end position="136"/>
    </location>
</feature>
<keyword evidence="1" id="KW-0812">Transmembrane</keyword>
<keyword evidence="1" id="KW-0472">Membrane</keyword>
<feature type="transmembrane region" description="Helical" evidence="1">
    <location>
        <begin position="44"/>
        <end position="64"/>
    </location>
</feature>
<feature type="transmembrane region" description="Helical" evidence="1">
    <location>
        <begin position="143"/>
        <end position="164"/>
    </location>
</feature>
<evidence type="ECO:0000313" key="2">
    <source>
        <dbReference type="EMBL" id="HDD52602.1"/>
    </source>
</evidence>
<protein>
    <submittedName>
        <fullName evidence="2">DUF1614 domain-containing protein</fullName>
    </submittedName>
</protein>
<name>A0A7C0U5N0_9BACT</name>
<reference evidence="2" key="1">
    <citation type="journal article" date="2020" name="mSystems">
        <title>Genome- and Community-Level Interaction Insights into Carbon Utilization and Element Cycling Functions of Hydrothermarchaeota in Hydrothermal Sediment.</title>
        <authorList>
            <person name="Zhou Z."/>
            <person name="Liu Y."/>
            <person name="Xu W."/>
            <person name="Pan J."/>
            <person name="Luo Z.H."/>
            <person name="Li M."/>
        </authorList>
    </citation>
    <scope>NUCLEOTIDE SEQUENCE [LARGE SCALE GENOMIC DNA]</scope>
    <source>
        <strain evidence="2">HyVt-115</strain>
    </source>
</reference>
<sequence>MFFLPLMFVYFVLFLFLLVFLFALVQLGIFTIAFQKLGIPPSQLFLLLFATLVGSFINIPIARLEGEPVEEDMVVFSVWGVPYRVRVPKRRETVLAVNLGGAVIPVLLSLHLWGRVGLAWQPFLGVAIVALVTHRLSRPVRGVGIVVPLFIPPLLAASVALLLAPHFSAPVAYISGTLGTLVGADIMNLKKIKEVGAPVASVGGAGTFDGIFLTGIIAVLLA</sequence>
<dbReference type="EMBL" id="DQWS01000034">
    <property type="protein sequence ID" value="HDD52602.1"/>
    <property type="molecule type" value="Genomic_DNA"/>
</dbReference>
<evidence type="ECO:0000256" key="1">
    <source>
        <dbReference type="SAM" id="Phobius"/>
    </source>
</evidence>
<keyword evidence="1" id="KW-1133">Transmembrane helix</keyword>
<dbReference type="InterPro" id="IPR011672">
    <property type="entry name" value="DUF1614"/>
</dbReference>
<accession>A0A7C0U5N0</accession>
<dbReference type="AlphaFoldDB" id="A0A7C0U5N0"/>